<dbReference type="InterPro" id="IPR000914">
    <property type="entry name" value="SBP_5_dom"/>
</dbReference>
<dbReference type="AlphaFoldDB" id="A0A086XWM2"/>
<dbReference type="PROSITE" id="PS01040">
    <property type="entry name" value="SBP_BACTERIAL_5"/>
    <property type="match status" value="1"/>
</dbReference>
<dbReference type="SUPFAM" id="SSF53850">
    <property type="entry name" value="Periplasmic binding protein-like II"/>
    <property type="match status" value="1"/>
</dbReference>
<organism evidence="5 6">
    <name type="scientific">Paenirhodobacter enshiensis</name>
    <dbReference type="NCBI Taxonomy" id="1105367"/>
    <lineage>
        <taxon>Bacteria</taxon>
        <taxon>Pseudomonadati</taxon>
        <taxon>Pseudomonadota</taxon>
        <taxon>Alphaproteobacteria</taxon>
        <taxon>Rhodobacterales</taxon>
        <taxon>Rhodobacter group</taxon>
        <taxon>Paenirhodobacter</taxon>
    </lineage>
</organism>
<evidence type="ECO:0000256" key="3">
    <source>
        <dbReference type="ARBA" id="ARBA00022729"/>
    </source>
</evidence>
<dbReference type="PANTHER" id="PTHR30290:SF38">
    <property type="entry name" value="D,D-DIPEPTIDE-BINDING PERIPLASMIC PROTEIN DDPA-RELATED"/>
    <property type="match status" value="1"/>
</dbReference>
<evidence type="ECO:0000313" key="5">
    <source>
        <dbReference type="EMBL" id="KFI26422.1"/>
    </source>
</evidence>
<dbReference type="Gene3D" id="3.90.76.10">
    <property type="entry name" value="Dipeptide-binding Protein, Domain 1"/>
    <property type="match status" value="1"/>
</dbReference>
<dbReference type="eggNOG" id="COG0747">
    <property type="taxonomic scope" value="Bacteria"/>
</dbReference>
<evidence type="ECO:0000256" key="2">
    <source>
        <dbReference type="ARBA" id="ARBA00005695"/>
    </source>
</evidence>
<dbReference type="PROSITE" id="PS51318">
    <property type="entry name" value="TAT"/>
    <property type="match status" value="1"/>
</dbReference>
<comment type="similarity">
    <text evidence="2">Belongs to the bacterial solute-binding protein 5 family.</text>
</comment>
<dbReference type="Gene3D" id="3.40.190.10">
    <property type="entry name" value="Periplasmic binding protein-like II"/>
    <property type="match status" value="1"/>
</dbReference>
<reference evidence="5 6" key="1">
    <citation type="submission" date="2014-03" db="EMBL/GenBank/DDBJ databases">
        <title>Genome of Paenirhodobacter enshiensis DW2-9.</title>
        <authorList>
            <person name="Wang D."/>
            <person name="Wang G."/>
        </authorList>
    </citation>
    <scope>NUCLEOTIDE SEQUENCE [LARGE SCALE GENOMIC DNA]</scope>
    <source>
        <strain evidence="5 6">DW2-9</strain>
    </source>
</reference>
<dbReference type="GO" id="GO:0043190">
    <property type="term" value="C:ATP-binding cassette (ABC) transporter complex"/>
    <property type="evidence" value="ECO:0007669"/>
    <property type="project" value="InterPro"/>
</dbReference>
<dbReference type="PIRSF" id="PIRSF002741">
    <property type="entry name" value="MppA"/>
    <property type="match status" value="1"/>
</dbReference>
<dbReference type="InterPro" id="IPR039424">
    <property type="entry name" value="SBP_5"/>
</dbReference>
<dbReference type="EMBL" id="JFZB01000014">
    <property type="protein sequence ID" value="KFI26422.1"/>
    <property type="molecule type" value="Genomic_DNA"/>
</dbReference>
<sequence length="555" mass="61650">MTDTKTSEPGFNPGRRSALMMMGAAGATSLVLPSMFGRDAAFAANAKADGKLVLAFSQEPTNFNPFMPHIEVDEGMYYALYDTLFDFDPAGNFFPVLAAEVPTVANGGISADGLSWKIKLKEGVKWHDGKPLTAEDVKFSLELPLDPNLRVMRTTGYKLLKDITVTSPTELTWTMTKPFAPMSAVLASTWIIPKHAFEGVADKNTAPFNNAPIGTGPFKWKERMAGDHIELEANADYHMDGPFFKTLIVKYIPDLNVMYTQFKSGDVDVVGLQWITPDHYAEAKDLPGKTVEIAGTGTFESFGLNMMRPQFQDLAVRQALYAAIDKTSIIDALYYGIPRPTETYMPQQSAYYNDALPKHEFNIAKANKLLDDAGWKKGTDGIREKDGVKLSFTNSTTAGNHLREQVQQFLQQSFKDIGVEMKISNLPPAVMWGEYWMKSQFDTVIVGLNVLMGADPDTSDYFMSTASPARGGAGQNNFCYQSAEVDALLKKGGETFVPEDRKAIYRKIQEVIRNDLPFLPMFQYAVCKGRKTSVTGPTPNVNNRIDSWNIRDWKI</sequence>
<keyword evidence="6" id="KW-1185">Reference proteome</keyword>
<proteinExistence type="inferred from homology"/>
<dbReference type="InterPro" id="IPR023765">
    <property type="entry name" value="SBP_5_CS"/>
</dbReference>
<comment type="subcellular location">
    <subcellularLocation>
        <location evidence="1">Periplasm</location>
    </subcellularLocation>
</comment>
<dbReference type="Gene3D" id="3.10.105.10">
    <property type="entry name" value="Dipeptide-binding Protein, Domain 3"/>
    <property type="match status" value="1"/>
</dbReference>
<evidence type="ECO:0000313" key="6">
    <source>
        <dbReference type="Proteomes" id="UP000028824"/>
    </source>
</evidence>
<dbReference type="Pfam" id="PF00496">
    <property type="entry name" value="SBP_bac_5"/>
    <property type="match status" value="1"/>
</dbReference>
<accession>A0A086XWM2</accession>
<dbReference type="STRING" id="1105367.CG50_01405"/>
<dbReference type="GO" id="GO:0015833">
    <property type="term" value="P:peptide transport"/>
    <property type="evidence" value="ECO:0007669"/>
    <property type="project" value="TreeGrafter"/>
</dbReference>
<evidence type="ECO:0000256" key="1">
    <source>
        <dbReference type="ARBA" id="ARBA00004418"/>
    </source>
</evidence>
<dbReference type="InterPro" id="IPR006311">
    <property type="entry name" value="TAT_signal"/>
</dbReference>
<dbReference type="RefSeq" id="WP_036637275.1">
    <property type="nucleotide sequence ID" value="NZ_JFZB01000014.1"/>
</dbReference>
<dbReference type="OrthoDB" id="9803988at2"/>
<dbReference type="InterPro" id="IPR030678">
    <property type="entry name" value="Peptide/Ni-bd"/>
</dbReference>
<keyword evidence="3" id="KW-0732">Signal</keyword>
<dbReference type="CDD" id="cd08513">
    <property type="entry name" value="PBP2_thermophilic_Hb8_like"/>
    <property type="match status" value="1"/>
</dbReference>
<protein>
    <submittedName>
        <fullName evidence="5">ABC transporter substrate-binding protein</fullName>
    </submittedName>
</protein>
<dbReference type="Proteomes" id="UP000028824">
    <property type="component" value="Unassembled WGS sequence"/>
</dbReference>
<feature type="domain" description="Solute-binding protein family 5" evidence="4">
    <location>
        <begin position="103"/>
        <end position="464"/>
    </location>
</feature>
<comment type="caution">
    <text evidence="5">The sequence shown here is derived from an EMBL/GenBank/DDBJ whole genome shotgun (WGS) entry which is preliminary data.</text>
</comment>
<dbReference type="PANTHER" id="PTHR30290">
    <property type="entry name" value="PERIPLASMIC BINDING COMPONENT OF ABC TRANSPORTER"/>
    <property type="match status" value="1"/>
</dbReference>
<gene>
    <name evidence="5" type="ORF">CG50_01405</name>
</gene>
<evidence type="ECO:0000259" key="4">
    <source>
        <dbReference type="Pfam" id="PF00496"/>
    </source>
</evidence>
<name>A0A086XWM2_9RHOB</name>
<dbReference type="GO" id="GO:1904680">
    <property type="term" value="F:peptide transmembrane transporter activity"/>
    <property type="evidence" value="ECO:0007669"/>
    <property type="project" value="TreeGrafter"/>
</dbReference>
<dbReference type="GO" id="GO:0030288">
    <property type="term" value="C:outer membrane-bounded periplasmic space"/>
    <property type="evidence" value="ECO:0007669"/>
    <property type="project" value="UniProtKB-ARBA"/>
</dbReference>